<reference evidence="1 2" key="1">
    <citation type="submission" date="2019-08" db="EMBL/GenBank/DDBJ databases">
        <title>In-depth cultivation of the pig gut microbiome towards novel bacterial diversity and tailored functional studies.</title>
        <authorList>
            <person name="Wylensek D."/>
            <person name="Hitch T.C.A."/>
            <person name="Clavel T."/>
        </authorList>
    </citation>
    <scope>NUCLEOTIDE SEQUENCE [LARGE SCALE GENOMIC DNA]</scope>
    <source>
        <strain evidence="1 2">NM-380-WT-3C1</strain>
    </source>
</reference>
<evidence type="ECO:0000313" key="2">
    <source>
        <dbReference type="Proteomes" id="UP000460549"/>
    </source>
</evidence>
<comment type="caution">
    <text evidence="1">The sequence shown here is derived from an EMBL/GenBank/DDBJ whole genome shotgun (WGS) entry which is preliminary data.</text>
</comment>
<gene>
    <name evidence="1" type="primary">amrB</name>
    <name evidence="1" type="ORF">FYJ80_07035</name>
</gene>
<organism evidence="1 2">
    <name type="scientific">Bullifex porci</name>
    <dbReference type="NCBI Taxonomy" id="2606638"/>
    <lineage>
        <taxon>Bacteria</taxon>
        <taxon>Pseudomonadati</taxon>
        <taxon>Spirochaetota</taxon>
        <taxon>Spirochaetia</taxon>
        <taxon>Spirochaetales</taxon>
        <taxon>Spirochaetaceae</taxon>
        <taxon>Bullifex</taxon>
    </lineage>
</organism>
<dbReference type="Proteomes" id="UP000460549">
    <property type="component" value="Unassembled WGS sequence"/>
</dbReference>
<accession>A0A7X2PCS3</accession>
<dbReference type="EMBL" id="VUNN01000012">
    <property type="protein sequence ID" value="MSU06534.1"/>
    <property type="molecule type" value="Genomic_DNA"/>
</dbReference>
<name>A0A7X2PCS3_9SPIO</name>
<protein>
    <submittedName>
        <fullName evidence="1">AmmeMemoRadiSam system protein B</fullName>
    </submittedName>
</protein>
<proteinExistence type="predicted"/>
<dbReference type="Gene3D" id="3.40.830.10">
    <property type="entry name" value="LigB-like"/>
    <property type="match status" value="1"/>
</dbReference>
<sequence length="247" mass="27464">MTLKTFFDDIFYPASEVELNKLISFENSGNSKVIIIPHAGLENINQAYNIAFSAIKRAKRYVFIAPMHNGKYPDSESSLFTISSCQINGVNCESVNNLTADDSILEEEYTLELATLFISKLDSSSILLPIFTALEFSDEIKKLKSLIRSLDDGDTSFIISANFSEETNNEKAKEMAKTLIQSLNEQKPLVDDEKKGIISGCGIKILEAFRNLYSSFIVFGIQDGSNFTNNIEEIKGNIIHLAGAFND</sequence>
<evidence type="ECO:0000313" key="1">
    <source>
        <dbReference type="EMBL" id="MSU06534.1"/>
    </source>
</evidence>
<dbReference type="AlphaFoldDB" id="A0A7X2PCS3"/>
<dbReference type="NCBIfam" id="TIGR04336">
    <property type="entry name" value="AmmeMemoSam_B"/>
    <property type="match status" value="1"/>
</dbReference>
<keyword evidence="2" id="KW-1185">Reference proteome</keyword>